<evidence type="ECO:0000313" key="1">
    <source>
        <dbReference type="EMBL" id="NUY99316.1"/>
    </source>
</evidence>
<reference evidence="2 3" key="1">
    <citation type="submission" date="2019-10" db="EMBL/GenBank/DDBJ databases">
        <authorList>
            <person name="Karimi E."/>
        </authorList>
    </citation>
    <scope>NUCLEOTIDE SEQUENCE [LARGE SCALE GENOMIC DNA]</scope>
    <source>
        <strain evidence="2">Pantoea sp. 111</strain>
    </source>
</reference>
<protein>
    <submittedName>
        <fullName evidence="1">Uncharacterized protein</fullName>
    </submittedName>
</protein>
<dbReference type="GeneID" id="57348101"/>
<reference evidence="1 4" key="2">
    <citation type="submission" date="2020-05" db="EMBL/GenBank/DDBJ databases">
        <title>Whole Genome Sequences of Enterobacteriales Associated with the International Space Station.</title>
        <authorList>
            <person name="Bharadwaj A."/>
            <person name="Daudu R."/>
            <person name="Singh N."/>
            <person name="Wood J."/>
            <person name="Debieu M."/>
            <person name="Mason C."/>
            <person name="Wang C."/>
            <person name="Venkateswaran K."/>
        </authorList>
    </citation>
    <scope>NUCLEOTIDE SEQUENCE [LARGE SCALE GENOMIC DNA]</scope>
    <source>
        <strain evidence="1 4">IF5SW-B1</strain>
    </source>
</reference>
<dbReference type="EMBL" id="CABWMH010000034">
    <property type="protein sequence ID" value="VXC42062.1"/>
    <property type="molecule type" value="Genomic_DNA"/>
</dbReference>
<proteinExistence type="predicted"/>
<dbReference type="AlphaFoldDB" id="A0A653YHM3"/>
<accession>A0A653YHM3</accession>
<dbReference type="Proteomes" id="UP000433737">
    <property type="component" value="Unassembled WGS sequence"/>
</dbReference>
<dbReference type="EMBL" id="JABWPM010000051">
    <property type="protein sequence ID" value="NUY99316.1"/>
    <property type="molecule type" value="Genomic_DNA"/>
</dbReference>
<evidence type="ECO:0000313" key="3">
    <source>
        <dbReference type="Proteomes" id="UP000433737"/>
    </source>
</evidence>
<evidence type="ECO:0000313" key="2">
    <source>
        <dbReference type="EMBL" id="VXC42062.1"/>
    </source>
</evidence>
<dbReference type="RefSeq" id="WP_159222882.1">
    <property type="nucleotide sequence ID" value="NZ_JABWPE010000052.1"/>
</dbReference>
<sequence length="223" mass="25510">MEFKDVLTPLVTLAGVWLAARFTLRNEVQKKALEIRTARLESIAADCSDALTGLRNYAGSAMHIIEMAFRMKGEQIGPGTTLAELRISVEELGNHVSVTEGSNRALDTAKIRHCRHLLAFHRPTEGTRWDETVSPLLDTFNDFLMITMPGEPVRDMKNVMRSAEYELAFRQTLYEQLLEVKQFQKELTASLSEEFISLTQPVPVSAAERLRRWRQYLLPDRFR</sequence>
<dbReference type="Proteomes" id="UP000566985">
    <property type="component" value="Unassembled WGS sequence"/>
</dbReference>
<comment type="caution">
    <text evidence="1">The sequence shown here is derived from an EMBL/GenBank/DDBJ whole genome shotgun (WGS) entry which is preliminary data.</text>
</comment>
<name>A0A653YHM3_9GAMM</name>
<gene>
    <name evidence="1" type="ORF">HU668_23100</name>
    <name evidence="2" type="ORF">PANT111_40216</name>
</gene>
<evidence type="ECO:0000313" key="4">
    <source>
        <dbReference type="Proteomes" id="UP000566985"/>
    </source>
</evidence>
<organism evidence="1 4">
    <name type="scientific">Pantoea brenneri</name>
    <dbReference type="NCBI Taxonomy" id="472694"/>
    <lineage>
        <taxon>Bacteria</taxon>
        <taxon>Pseudomonadati</taxon>
        <taxon>Pseudomonadota</taxon>
        <taxon>Gammaproteobacteria</taxon>
        <taxon>Enterobacterales</taxon>
        <taxon>Erwiniaceae</taxon>
        <taxon>Pantoea</taxon>
    </lineage>
</organism>